<dbReference type="InterPro" id="IPR040084">
    <property type="entry name" value="GTPase_Obg"/>
</dbReference>
<dbReference type="GO" id="GO:0003824">
    <property type="term" value="F:catalytic activity"/>
    <property type="evidence" value="ECO:0007669"/>
    <property type="project" value="InterPro"/>
</dbReference>
<comment type="caution">
    <text evidence="8">The sequence shown here is derived from an EMBL/GenBank/DDBJ whole genome shotgun (WGS) entry which is preliminary data.</text>
</comment>
<dbReference type="InterPro" id="IPR007197">
    <property type="entry name" value="rSAM"/>
</dbReference>
<keyword evidence="6" id="KW-0411">Iron-sulfur</keyword>
<evidence type="ECO:0000256" key="2">
    <source>
        <dbReference type="ARBA" id="ARBA00022485"/>
    </source>
</evidence>
<dbReference type="GO" id="GO:0051539">
    <property type="term" value="F:4 iron, 4 sulfur cluster binding"/>
    <property type="evidence" value="ECO:0007669"/>
    <property type="project" value="UniProtKB-KW"/>
</dbReference>
<keyword evidence="4" id="KW-0479">Metal-binding</keyword>
<reference evidence="8" key="2">
    <citation type="submission" date="2021-09" db="EMBL/GenBank/DDBJ databases">
        <authorList>
            <person name="Gilroy R."/>
        </authorList>
    </citation>
    <scope>NUCLEOTIDE SEQUENCE</scope>
    <source>
        <strain evidence="8">CHK121-7720</strain>
    </source>
</reference>
<dbReference type="Proteomes" id="UP000757103">
    <property type="component" value="Unassembled WGS sequence"/>
</dbReference>
<dbReference type="RefSeq" id="WP_273305307.1">
    <property type="nucleotide sequence ID" value="NZ_DYUD01000009.1"/>
</dbReference>
<keyword evidence="2" id="KW-0004">4Fe-4S</keyword>
<evidence type="ECO:0000256" key="1">
    <source>
        <dbReference type="ARBA" id="ARBA00001966"/>
    </source>
</evidence>
<gene>
    <name evidence="8" type="ORF">K8U91_02020</name>
</gene>
<dbReference type="AlphaFoldDB" id="A0A921MQG6"/>
<evidence type="ECO:0000256" key="6">
    <source>
        <dbReference type="ARBA" id="ARBA00023014"/>
    </source>
</evidence>
<evidence type="ECO:0000313" key="8">
    <source>
        <dbReference type="EMBL" id="HJG88241.1"/>
    </source>
</evidence>
<sequence length="259" mass="29175">MQTVLFHEIIYGPVHSRRLGISLGVNLLPTDGKICSFDCVYCECGYNAQGAGKSGLPSADQVEEALKTRLQAMHAAGEKLDVITFAGNGEPTLHPQFEKIIDTTLYLRDHYYPEAKISVLSNATRIHDESVFRALNRVDNNILKLDSLRPETVALIDQPNDPHYDVNRVVCDLRRFSGNVIVQTMFLRGWHNGQRIDNTVEEELLPWLEALQYISPRSVMIYTIDRKTPEEALEKVSREELEQIAARVRELGIAVSVSA</sequence>
<protein>
    <submittedName>
        <fullName evidence="8">Radical SAM protein</fullName>
    </submittedName>
</protein>
<dbReference type="CDD" id="cd01335">
    <property type="entry name" value="Radical_SAM"/>
    <property type="match status" value="1"/>
</dbReference>
<dbReference type="PANTHER" id="PTHR43787">
    <property type="entry name" value="FEMO COFACTOR BIOSYNTHESIS PROTEIN NIFB-RELATED"/>
    <property type="match status" value="1"/>
</dbReference>
<organism evidence="8 9">
    <name type="scientific">Barnesiella viscericola</name>
    <dbReference type="NCBI Taxonomy" id="397865"/>
    <lineage>
        <taxon>Bacteria</taxon>
        <taxon>Pseudomonadati</taxon>
        <taxon>Bacteroidota</taxon>
        <taxon>Bacteroidia</taxon>
        <taxon>Bacteroidales</taxon>
        <taxon>Barnesiellaceae</taxon>
        <taxon>Barnesiella</taxon>
    </lineage>
</organism>
<dbReference type="EMBL" id="DYUD01000009">
    <property type="protein sequence ID" value="HJG88241.1"/>
    <property type="molecule type" value="Genomic_DNA"/>
</dbReference>
<keyword evidence="5" id="KW-0408">Iron</keyword>
<feature type="domain" description="Radical SAM core" evidence="7">
    <location>
        <begin position="33"/>
        <end position="187"/>
    </location>
</feature>
<dbReference type="SFLD" id="SFLDS00029">
    <property type="entry name" value="Radical_SAM"/>
    <property type="match status" value="1"/>
</dbReference>
<evidence type="ECO:0000256" key="5">
    <source>
        <dbReference type="ARBA" id="ARBA00023004"/>
    </source>
</evidence>
<dbReference type="SUPFAM" id="SSF102114">
    <property type="entry name" value="Radical SAM enzymes"/>
    <property type="match status" value="1"/>
</dbReference>
<evidence type="ECO:0000313" key="9">
    <source>
        <dbReference type="Proteomes" id="UP000757103"/>
    </source>
</evidence>
<proteinExistence type="predicted"/>
<dbReference type="SFLD" id="SFLDG01083">
    <property type="entry name" value="Uncharacterised_Radical_SAM_Su"/>
    <property type="match status" value="1"/>
</dbReference>
<evidence type="ECO:0000259" key="7">
    <source>
        <dbReference type="Pfam" id="PF04055"/>
    </source>
</evidence>
<dbReference type="InterPro" id="IPR013785">
    <property type="entry name" value="Aldolase_TIM"/>
</dbReference>
<keyword evidence="3" id="KW-0949">S-adenosyl-L-methionine</keyword>
<dbReference type="GO" id="GO:0046872">
    <property type="term" value="F:metal ion binding"/>
    <property type="evidence" value="ECO:0007669"/>
    <property type="project" value="UniProtKB-KW"/>
</dbReference>
<dbReference type="Pfam" id="PF04055">
    <property type="entry name" value="Radical_SAM"/>
    <property type="match status" value="1"/>
</dbReference>
<accession>A0A921MQG6</accession>
<dbReference type="InterPro" id="IPR058240">
    <property type="entry name" value="rSAM_sf"/>
</dbReference>
<name>A0A921MQG6_9BACT</name>
<dbReference type="Gene3D" id="3.20.20.70">
    <property type="entry name" value="Aldolase class I"/>
    <property type="match status" value="1"/>
</dbReference>
<dbReference type="PANTHER" id="PTHR43787:SF11">
    <property type="entry name" value="UPF0026 PROTEIN SLR1464"/>
    <property type="match status" value="1"/>
</dbReference>
<evidence type="ECO:0000256" key="3">
    <source>
        <dbReference type="ARBA" id="ARBA00022691"/>
    </source>
</evidence>
<reference evidence="8" key="1">
    <citation type="journal article" date="2021" name="PeerJ">
        <title>Extensive microbial diversity within the chicken gut microbiome revealed by metagenomics and culture.</title>
        <authorList>
            <person name="Gilroy R."/>
            <person name="Ravi A."/>
            <person name="Getino M."/>
            <person name="Pursley I."/>
            <person name="Horton D.L."/>
            <person name="Alikhan N.F."/>
            <person name="Baker D."/>
            <person name="Gharbi K."/>
            <person name="Hall N."/>
            <person name="Watson M."/>
            <person name="Adriaenssens E.M."/>
            <person name="Foster-Nyarko E."/>
            <person name="Jarju S."/>
            <person name="Secka A."/>
            <person name="Antonio M."/>
            <person name="Oren A."/>
            <person name="Chaudhuri R.R."/>
            <person name="La Ragione R."/>
            <person name="Hildebrand F."/>
            <person name="Pallen M.J."/>
        </authorList>
    </citation>
    <scope>NUCLEOTIDE SEQUENCE</scope>
    <source>
        <strain evidence="8">CHK121-7720</strain>
    </source>
</reference>
<comment type="cofactor">
    <cofactor evidence="1">
        <name>[4Fe-4S] cluster</name>
        <dbReference type="ChEBI" id="CHEBI:49883"/>
    </cofactor>
</comment>
<evidence type="ECO:0000256" key="4">
    <source>
        <dbReference type="ARBA" id="ARBA00022723"/>
    </source>
</evidence>